<dbReference type="PANTHER" id="PTHR46481">
    <property type="entry name" value="ZINC FINGER BED DOMAIN-CONTAINING PROTEIN 4"/>
    <property type="match status" value="1"/>
</dbReference>
<dbReference type="EMBL" id="CAJGYO010000014">
    <property type="protein sequence ID" value="CAD6267401.1"/>
    <property type="molecule type" value="Genomic_DNA"/>
</dbReference>
<evidence type="ECO:0000256" key="4">
    <source>
        <dbReference type="ARBA" id="ARBA00022833"/>
    </source>
</evidence>
<evidence type="ECO:0000313" key="10">
    <source>
        <dbReference type="Proteomes" id="UP000604825"/>
    </source>
</evidence>
<dbReference type="InterPro" id="IPR025525">
    <property type="entry name" value="hAT-like_transposase_RNase-H"/>
</dbReference>
<gene>
    <name evidence="9" type="ORF">NCGR_LOCUS50706</name>
</gene>
<feature type="region of interest" description="Disordered" evidence="7">
    <location>
        <begin position="1"/>
        <end position="21"/>
    </location>
</feature>
<feature type="domain" description="hAT-like transposase RNase-H fold" evidence="8">
    <location>
        <begin position="403"/>
        <end position="502"/>
    </location>
</feature>
<evidence type="ECO:0000256" key="3">
    <source>
        <dbReference type="ARBA" id="ARBA00022771"/>
    </source>
</evidence>
<keyword evidence="4" id="KW-0862">Zinc</keyword>
<proteinExistence type="predicted"/>
<keyword evidence="2" id="KW-0479">Metal-binding</keyword>
<dbReference type="InterPro" id="IPR052035">
    <property type="entry name" value="ZnF_BED_domain_contain"/>
</dbReference>
<dbReference type="InterPro" id="IPR012337">
    <property type="entry name" value="RNaseH-like_sf"/>
</dbReference>
<dbReference type="OrthoDB" id="1900170at2759"/>
<name>A0A811RBH9_9POAL</name>
<evidence type="ECO:0000259" key="8">
    <source>
        <dbReference type="Pfam" id="PF14372"/>
    </source>
</evidence>
<dbReference type="SUPFAM" id="SSF53098">
    <property type="entry name" value="Ribonuclease H-like"/>
    <property type="match status" value="1"/>
</dbReference>
<comment type="subcellular location">
    <subcellularLocation>
        <location evidence="1">Nucleus</location>
    </subcellularLocation>
</comment>
<sequence>MHADRPPSALARKTARSGGRVPCCAHGPCQKAVPRAVPPAHGPPGHIYFPKCKQRYRAEGNHGTTGFKNHLKSQRSIVKGHQQLKVGKDPGTKITHVQPYKYDQEVSLQKLNLAITMHEYPFNIVEHEYLVDFIKSLRPNFPIKSCITVRKEIMDKYLEEKEVLYAYLKTMQCRFSATMDMWTSCQNKGYMCVTIHWVDDEWRMQKRIIGFFNVKGRHTGAKLSETFTEVMVNWYIEKRLFALTLDNASSNEVAVHDIISDLKDNDNGSLVCDGIFFHVRCACRILNLVARDGLKAISATITKIKSLVLAVKGSPLQWEMLLKCATESGLDTKRGISMDVSTRWNSTYLMLRDALYYKHAFVRLKSANHRRYDKMSPSPAEWDKAFTLYQCLKKFYDLTKILSGTSYPTANLFYKGFCDIKLMLDEWCFSDDATISAMAIAMNEKFEKYWQQSNIALAVDCFLDPRYKKKLIEYYMRKFYGDEYQVKLDEFVSVIKKLYQFYASSANATSKKKSSRNRT</sequence>
<dbReference type="PANTHER" id="PTHR46481:SF10">
    <property type="entry name" value="ZINC FINGER BED DOMAIN-CONTAINING PROTEIN 39"/>
    <property type="match status" value="1"/>
</dbReference>
<accession>A0A811RBH9</accession>
<keyword evidence="3" id="KW-0863">Zinc-finger</keyword>
<dbReference type="AlphaFoldDB" id="A0A811RBH9"/>
<evidence type="ECO:0000256" key="5">
    <source>
        <dbReference type="ARBA" id="ARBA00023125"/>
    </source>
</evidence>
<evidence type="ECO:0000256" key="6">
    <source>
        <dbReference type="ARBA" id="ARBA00023242"/>
    </source>
</evidence>
<evidence type="ECO:0000256" key="1">
    <source>
        <dbReference type="ARBA" id="ARBA00004123"/>
    </source>
</evidence>
<comment type="caution">
    <text evidence="9">The sequence shown here is derived from an EMBL/GenBank/DDBJ whole genome shotgun (WGS) entry which is preliminary data.</text>
</comment>
<dbReference type="GO" id="GO:0003677">
    <property type="term" value="F:DNA binding"/>
    <property type="evidence" value="ECO:0007669"/>
    <property type="project" value="UniProtKB-KW"/>
</dbReference>
<evidence type="ECO:0000313" key="9">
    <source>
        <dbReference type="EMBL" id="CAD6267401.1"/>
    </source>
</evidence>
<protein>
    <recommendedName>
        <fullName evidence="8">hAT-like transposase RNase-H fold domain-containing protein</fullName>
    </recommendedName>
</protein>
<keyword evidence="5" id="KW-0238">DNA-binding</keyword>
<dbReference type="GO" id="GO:0008270">
    <property type="term" value="F:zinc ion binding"/>
    <property type="evidence" value="ECO:0007669"/>
    <property type="project" value="UniProtKB-KW"/>
</dbReference>
<dbReference type="GO" id="GO:0005634">
    <property type="term" value="C:nucleus"/>
    <property type="evidence" value="ECO:0007669"/>
    <property type="project" value="UniProtKB-SubCell"/>
</dbReference>
<keyword evidence="10" id="KW-1185">Reference proteome</keyword>
<organism evidence="9 10">
    <name type="scientific">Miscanthus lutarioriparius</name>
    <dbReference type="NCBI Taxonomy" id="422564"/>
    <lineage>
        <taxon>Eukaryota</taxon>
        <taxon>Viridiplantae</taxon>
        <taxon>Streptophyta</taxon>
        <taxon>Embryophyta</taxon>
        <taxon>Tracheophyta</taxon>
        <taxon>Spermatophyta</taxon>
        <taxon>Magnoliopsida</taxon>
        <taxon>Liliopsida</taxon>
        <taxon>Poales</taxon>
        <taxon>Poaceae</taxon>
        <taxon>PACMAD clade</taxon>
        <taxon>Panicoideae</taxon>
        <taxon>Andropogonodae</taxon>
        <taxon>Andropogoneae</taxon>
        <taxon>Saccharinae</taxon>
        <taxon>Miscanthus</taxon>
    </lineage>
</organism>
<evidence type="ECO:0000256" key="2">
    <source>
        <dbReference type="ARBA" id="ARBA00022723"/>
    </source>
</evidence>
<dbReference type="Proteomes" id="UP000604825">
    <property type="component" value="Unassembled WGS sequence"/>
</dbReference>
<keyword evidence="6" id="KW-0539">Nucleus</keyword>
<evidence type="ECO:0000256" key="7">
    <source>
        <dbReference type="SAM" id="MobiDB-lite"/>
    </source>
</evidence>
<dbReference type="Pfam" id="PF14372">
    <property type="entry name" value="hAT-like_RNase-H"/>
    <property type="match status" value="1"/>
</dbReference>
<reference evidence="9" key="1">
    <citation type="submission" date="2020-10" db="EMBL/GenBank/DDBJ databases">
        <authorList>
            <person name="Han B."/>
            <person name="Lu T."/>
            <person name="Zhao Q."/>
            <person name="Huang X."/>
            <person name="Zhao Y."/>
        </authorList>
    </citation>
    <scope>NUCLEOTIDE SEQUENCE</scope>
</reference>